<keyword evidence="1" id="KW-0472">Membrane</keyword>
<reference evidence="2" key="1">
    <citation type="journal article" date="2010" name="Science">
        <title>Plasticity of animal genome architecture unmasked by rapid evolution of a pelagic tunicate.</title>
        <authorList>
            <person name="Denoeud F."/>
            <person name="Henriet S."/>
            <person name="Mungpakdee S."/>
            <person name="Aury J.M."/>
            <person name="Da Silva C."/>
            <person name="Brinkmann H."/>
            <person name="Mikhaleva J."/>
            <person name="Olsen L.C."/>
            <person name="Jubin C."/>
            <person name="Canestro C."/>
            <person name="Bouquet J.M."/>
            <person name="Danks G."/>
            <person name="Poulain J."/>
            <person name="Campsteijn C."/>
            <person name="Adamski M."/>
            <person name="Cross I."/>
            <person name="Yadetie F."/>
            <person name="Muffato M."/>
            <person name="Louis A."/>
            <person name="Butcher S."/>
            <person name="Tsagkogeorga G."/>
            <person name="Konrad A."/>
            <person name="Singh S."/>
            <person name="Jensen M.F."/>
            <person name="Cong E.H."/>
            <person name="Eikeseth-Otteraa H."/>
            <person name="Noel B."/>
            <person name="Anthouard V."/>
            <person name="Porcel B.M."/>
            <person name="Kachouri-Lafond R."/>
            <person name="Nishino A."/>
            <person name="Ugolini M."/>
            <person name="Chourrout P."/>
            <person name="Nishida H."/>
            <person name="Aasland R."/>
            <person name="Huzurbazar S."/>
            <person name="Westhof E."/>
            <person name="Delsuc F."/>
            <person name="Lehrach H."/>
            <person name="Reinhardt R."/>
            <person name="Weissenbach J."/>
            <person name="Roy S.W."/>
            <person name="Artiguenave F."/>
            <person name="Postlethwait J.H."/>
            <person name="Manak J.R."/>
            <person name="Thompson E.M."/>
            <person name="Jaillon O."/>
            <person name="Du Pasquier L."/>
            <person name="Boudinot P."/>
            <person name="Liberles D.A."/>
            <person name="Volff J.N."/>
            <person name="Philippe H."/>
            <person name="Lenhard B."/>
            <person name="Roest Crollius H."/>
            <person name="Wincker P."/>
            <person name="Chourrout D."/>
        </authorList>
    </citation>
    <scope>NUCLEOTIDE SEQUENCE [LARGE SCALE GENOMIC DNA]</scope>
</reference>
<gene>
    <name evidence="2" type="ORF">GSOID_T00005981001</name>
</gene>
<dbReference type="Proteomes" id="UP000001307">
    <property type="component" value="Unassembled WGS sequence"/>
</dbReference>
<keyword evidence="1" id="KW-1133">Transmembrane helix</keyword>
<evidence type="ECO:0000313" key="2">
    <source>
        <dbReference type="EMBL" id="CBY06909.1"/>
    </source>
</evidence>
<dbReference type="InParanoid" id="E4WT90"/>
<feature type="transmembrane region" description="Helical" evidence="1">
    <location>
        <begin position="162"/>
        <end position="184"/>
    </location>
</feature>
<dbReference type="AlphaFoldDB" id="E4WT90"/>
<dbReference type="EMBL" id="FN653016">
    <property type="protein sequence ID" value="CBY06909.1"/>
    <property type="molecule type" value="Genomic_DNA"/>
</dbReference>
<sequence length="216" mass="24704">MTPESSYDISEGPFIPNRTAWPTRKIDSKVDLENTNAQENLDNVSLPKPQCQQKGVDAKGRRQSFLWTPDAVDEGMYSTYLSQKIVFTKEYPYAKAIQVLMRKDHLNISEEPKEMIKPRWRLQIIAFICCPALGMLAVLHNFRATSAFNLQNVKSQRDNMRFSRWFSVFAIILGTIAWSVLFILRKHASSQKGDLSFTEDFIFVSSNTTSSSSNVH</sequence>
<proteinExistence type="predicted"/>
<feature type="transmembrane region" description="Helical" evidence="1">
    <location>
        <begin position="122"/>
        <end position="142"/>
    </location>
</feature>
<keyword evidence="3" id="KW-1185">Reference proteome</keyword>
<organism evidence="2">
    <name type="scientific">Oikopleura dioica</name>
    <name type="common">Tunicate</name>
    <dbReference type="NCBI Taxonomy" id="34765"/>
    <lineage>
        <taxon>Eukaryota</taxon>
        <taxon>Metazoa</taxon>
        <taxon>Chordata</taxon>
        <taxon>Tunicata</taxon>
        <taxon>Appendicularia</taxon>
        <taxon>Copelata</taxon>
        <taxon>Oikopleuridae</taxon>
        <taxon>Oikopleura</taxon>
    </lineage>
</organism>
<protein>
    <submittedName>
        <fullName evidence="2">Uncharacterized protein</fullName>
    </submittedName>
</protein>
<keyword evidence="1" id="KW-0812">Transmembrane</keyword>
<accession>E4WT90</accession>
<dbReference type="OrthoDB" id="10366562at2759"/>
<evidence type="ECO:0000313" key="3">
    <source>
        <dbReference type="Proteomes" id="UP000001307"/>
    </source>
</evidence>
<evidence type="ECO:0000256" key="1">
    <source>
        <dbReference type="SAM" id="Phobius"/>
    </source>
</evidence>
<name>E4WT90_OIKDI</name>